<feature type="transmembrane region" description="Helical" evidence="9">
    <location>
        <begin position="106"/>
        <end position="126"/>
    </location>
</feature>
<evidence type="ECO:0000256" key="2">
    <source>
        <dbReference type="ARBA" id="ARBA00012438"/>
    </source>
</evidence>
<evidence type="ECO:0000256" key="7">
    <source>
        <dbReference type="ARBA" id="ARBA00022840"/>
    </source>
</evidence>
<feature type="transmembrane region" description="Helical" evidence="9">
    <location>
        <begin position="133"/>
        <end position="158"/>
    </location>
</feature>
<dbReference type="GO" id="GO:0005524">
    <property type="term" value="F:ATP binding"/>
    <property type="evidence" value="ECO:0007669"/>
    <property type="project" value="UniProtKB-KW"/>
</dbReference>
<dbReference type="Gene3D" id="3.30.565.10">
    <property type="entry name" value="Histidine kinase-like ATPase, C-terminal domain"/>
    <property type="match status" value="1"/>
</dbReference>
<dbReference type="AlphaFoldDB" id="A0A917IPG3"/>
<evidence type="ECO:0000256" key="4">
    <source>
        <dbReference type="ARBA" id="ARBA00022679"/>
    </source>
</evidence>
<keyword evidence="9" id="KW-1133">Transmembrane helix</keyword>
<dbReference type="Pfam" id="PF02518">
    <property type="entry name" value="HATPase_c"/>
    <property type="match status" value="1"/>
</dbReference>
<sequence>MNLLIQKAAALVSNPDIDWERPRPHGYLARDIIGWLITLLLIVIHLLSLQGLGMEMFQDINEFSLYSTTAAMTLPLIIRRAFPLTAMIVGTVLFFVLGSIDVLAGVQLGFQACYFALIYSAIAWATDRKILGVVTWLMILVVMLWIITGWVITGSAYFMTVDPNADTAGPFSPSTASLIAGVLINTVYFGGAIAFGRSSYHRAYQQAVLERQALQLEQNAEQMAADAATKDRLRIARELHDSIGHHVSAIGIQASAARRLLDKSPEAAGLPLENISSSARSAVDEMRSVLGVLRAEEADGTGETTRDEPQLAEIETLAAKLEPANLRVDVSRVEHQPGALDQLSRGVQLSFYRIAQEALNNTVKHSGARNAWLSLRTGESGGGWVEIEVVDDGVSAGSCDGSGLGLRGLRERATALGGTCQAGPRKGSAGWRVRVRIPYSFSAETASGRGTDQ</sequence>
<keyword evidence="6 11" id="KW-0418">Kinase</keyword>
<dbReference type="GO" id="GO:0000155">
    <property type="term" value="F:phosphorelay sensor kinase activity"/>
    <property type="evidence" value="ECO:0007669"/>
    <property type="project" value="InterPro"/>
</dbReference>
<dbReference type="GO" id="GO:0046983">
    <property type="term" value="F:protein dimerization activity"/>
    <property type="evidence" value="ECO:0007669"/>
    <property type="project" value="InterPro"/>
</dbReference>
<feature type="transmembrane region" description="Helical" evidence="9">
    <location>
        <begin position="178"/>
        <end position="196"/>
    </location>
</feature>
<keyword evidence="9" id="KW-0472">Membrane</keyword>
<dbReference type="InterPro" id="IPR003594">
    <property type="entry name" value="HATPase_dom"/>
</dbReference>
<dbReference type="Pfam" id="PF07730">
    <property type="entry name" value="HisKA_3"/>
    <property type="match status" value="1"/>
</dbReference>
<evidence type="ECO:0000256" key="8">
    <source>
        <dbReference type="ARBA" id="ARBA00023012"/>
    </source>
</evidence>
<dbReference type="InterPro" id="IPR050482">
    <property type="entry name" value="Sensor_HK_TwoCompSys"/>
</dbReference>
<dbReference type="Proteomes" id="UP000600171">
    <property type="component" value="Unassembled WGS sequence"/>
</dbReference>
<evidence type="ECO:0000256" key="3">
    <source>
        <dbReference type="ARBA" id="ARBA00022553"/>
    </source>
</evidence>
<feature type="transmembrane region" description="Helical" evidence="9">
    <location>
        <begin position="32"/>
        <end position="49"/>
    </location>
</feature>
<proteinExistence type="predicted"/>
<keyword evidence="9" id="KW-0812">Transmembrane</keyword>
<keyword evidence="12" id="KW-1185">Reference proteome</keyword>
<comment type="catalytic activity">
    <reaction evidence="1">
        <text>ATP + protein L-histidine = ADP + protein N-phospho-L-histidine.</text>
        <dbReference type="EC" id="2.7.13.3"/>
    </reaction>
</comment>
<dbReference type="SMART" id="SM00387">
    <property type="entry name" value="HATPase_c"/>
    <property type="match status" value="1"/>
</dbReference>
<evidence type="ECO:0000256" key="1">
    <source>
        <dbReference type="ARBA" id="ARBA00000085"/>
    </source>
</evidence>
<feature type="transmembrane region" description="Helical" evidence="9">
    <location>
        <begin position="81"/>
        <end position="100"/>
    </location>
</feature>
<comment type="caution">
    <text evidence="11">The sequence shown here is derived from an EMBL/GenBank/DDBJ whole genome shotgun (WGS) entry which is preliminary data.</text>
</comment>
<evidence type="ECO:0000259" key="10">
    <source>
        <dbReference type="SMART" id="SM00387"/>
    </source>
</evidence>
<dbReference type="PANTHER" id="PTHR24421">
    <property type="entry name" value="NITRATE/NITRITE SENSOR PROTEIN NARX-RELATED"/>
    <property type="match status" value="1"/>
</dbReference>
<evidence type="ECO:0000313" key="11">
    <source>
        <dbReference type="EMBL" id="GGH58633.1"/>
    </source>
</evidence>
<keyword evidence="5" id="KW-0547">Nucleotide-binding</keyword>
<evidence type="ECO:0000256" key="6">
    <source>
        <dbReference type="ARBA" id="ARBA00022777"/>
    </source>
</evidence>
<evidence type="ECO:0000313" key="12">
    <source>
        <dbReference type="Proteomes" id="UP000600171"/>
    </source>
</evidence>
<reference evidence="11 12" key="1">
    <citation type="journal article" date="2014" name="Int. J. Syst. Evol. Microbiol.">
        <title>Complete genome sequence of Corynebacterium casei LMG S-19264T (=DSM 44701T), isolated from a smear-ripened cheese.</title>
        <authorList>
            <consortium name="US DOE Joint Genome Institute (JGI-PGF)"/>
            <person name="Walter F."/>
            <person name="Albersmeier A."/>
            <person name="Kalinowski J."/>
            <person name="Ruckert C."/>
        </authorList>
    </citation>
    <scope>NUCLEOTIDE SEQUENCE [LARGE SCALE GENOMIC DNA]</scope>
    <source>
        <strain evidence="11 12">CCM 8669</strain>
    </source>
</reference>
<feature type="domain" description="Histidine kinase/HSP90-like ATPase" evidence="10">
    <location>
        <begin position="346"/>
        <end position="441"/>
    </location>
</feature>
<dbReference type="SUPFAM" id="SSF55874">
    <property type="entry name" value="ATPase domain of HSP90 chaperone/DNA topoisomerase II/histidine kinase"/>
    <property type="match status" value="1"/>
</dbReference>
<name>A0A917IPG3_9MICC</name>
<dbReference type="Gene3D" id="1.20.5.1930">
    <property type="match status" value="1"/>
</dbReference>
<dbReference type="CDD" id="cd16917">
    <property type="entry name" value="HATPase_UhpB-NarQ-NarX-like"/>
    <property type="match status" value="1"/>
</dbReference>
<keyword evidence="7" id="KW-0067">ATP-binding</keyword>
<protein>
    <recommendedName>
        <fullName evidence="2">histidine kinase</fullName>
        <ecNumber evidence="2">2.7.13.3</ecNumber>
    </recommendedName>
</protein>
<organism evidence="11 12">
    <name type="scientific">Rothia aerolata</name>
    <dbReference type="NCBI Taxonomy" id="1812262"/>
    <lineage>
        <taxon>Bacteria</taxon>
        <taxon>Bacillati</taxon>
        <taxon>Actinomycetota</taxon>
        <taxon>Actinomycetes</taxon>
        <taxon>Micrococcales</taxon>
        <taxon>Micrococcaceae</taxon>
        <taxon>Rothia</taxon>
    </lineage>
</organism>
<gene>
    <name evidence="11" type="ORF">GCM10007359_05050</name>
</gene>
<dbReference type="InterPro" id="IPR036890">
    <property type="entry name" value="HATPase_C_sf"/>
</dbReference>
<dbReference type="PANTHER" id="PTHR24421:SF10">
    <property type="entry name" value="NITRATE_NITRITE SENSOR PROTEIN NARQ"/>
    <property type="match status" value="1"/>
</dbReference>
<keyword evidence="8" id="KW-0902">Two-component regulatory system</keyword>
<evidence type="ECO:0000256" key="9">
    <source>
        <dbReference type="SAM" id="Phobius"/>
    </source>
</evidence>
<dbReference type="GO" id="GO:0016020">
    <property type="term" value="C:membrane"/>
    <property type="evidence" value="ECO:0007669"/>
    <property type="project" value="InterPro"/>
</dbReference>
<keyword evidence="3" id="KW-0597">Phosphoprotein</keyword>
<dbReference type="RefSeq" id="WP_188358749.1">
    <property type="nucleotide sequence ID" value="NZ_BMDC01000001.1"/>
</dbReference>
<dbReference type="EMBL" id="BMDC01000001">
    <property type="protein sequence ID" value="GGH58633.1"/>
    <property type="molecule type" value="Genomic_DNA"/>
</dbReference>
<evidence type="ECO:0000256" key="5">
    <source>
        <dbReference type="ARBA" id="ARBA00022741"/>
    </source>
</evidence>
<accession>A0A917IPG3</accession>
<keyword evidence="4" id="KW-0808">Transferase</keyword>
<dbReference type="InterPro" id="IPR011712">
    <property type="entry name" value="Sig_transdc_His_kin_sub3_dim/P"/>
</dbReference>
<dbReference type="EC" id="2.7.13.3" evidence="2"/>